<sequence length="79" mass="8974">MNAYQTYLTIDNSQQVVLSNLPFAVGTKVEIKIQVVDEKRLAAANQLQSLFKEIQSLPSSQEITEEEISEEIDAYRRAE</sequence>
<gene>
    <name evidence="1" type="ORF">NIES80_03940</name>
</gene>
<proteinExistence type="predicted"/>
<reference evidence="2" key="1">
    <citation type="submission" date="2019-02" db="EMBL/GenBank/DDBJ databases">
        <title>Draft genome sequence of Dolichospermum planctonicum NIES-80.</title>
        <authorList>
            <person name="Yamaguchi H."/>
            <person name="Suzuki S."/>
            <person name="Kawachi M."/>
        </authorList>
    </citation>
    <scope>NUCLEOTIDE SEQUENCE [LARGE SCALE GENOMIC DNA]</scope>
    <source>
        <strain evidence="2">NIES-80</strain>
    </source>
</reference>
<evidence type="ECO:0000313" key="2">
    <source>
        <dbReference type="Proteomes" id="UP000299367"/>
    </source>
</evidence>
<accession>A0A480A6P1</accession>
<evidence type="ECO:0000313" key="1">
    <source>
        <dbReference type="EMBL" id="GCL40705.1"/>
    </source>
</evidence>
<dbReference type="OrthoDB" id="427830at2"/>
<organism evidence="1 2">
    <name type="scientific">Dolichospermum planctonicum</name>
    <dbReference type="NCBI Taxonomy" id="136072"/>
    <lineage>
        <taxon>Bacteria</taxon>
        <taxon>Bacillati</taxon>
        <taxon>Cyanobacteriota</taxon>
        <taxon>Cyanophyceae</taxon>
        <taxon>Nostocales</taxon>
        <taxon>Aphanizomenonaceae</taxon>
        <taxon>Dolichospermum</taxon>
    </lineage>
</organism>
<dbReference type="EMBL" id="BJCF01000002">
    <property type="protein sequence ID" value="GCL40705.1"/>
    <property type="molecule type" value="Genomic_DNA"/>
</dbReference>
<dbReference type="AlphaFoldDB" id="A0A480A6P1"/>
<protein>
    <submittedName>
        <fullName evidence="1">Uncharacterized protein</fullName>
    </submittedName>
</protein>
<comment type="caution">
    <text evidence="1">The sequence shown here is derived from an EMBL/GenBank/DDBJ whole genome shotgun (WGS) entry which is preliminary data.</text>
</comment>
<dbReference type="Proteomes" id="UP000299367">
    <property type="component" value="Unassembled WGS sequence"/>
</dbReference>
<name>A0A480A6P1_9CYAN</name>
<dbReference type="RefSeq" id="WP_137906519.1">
    <property type="nucleotide sequence ID" value="NZ_BJCF01000002.1"/>
</dbReference>